<feature type="non-terminal residue" evidence="1">
    <location>
        <position position="1"/>
    </location>
</feature>
<name>A0A8X6MUR7_NEPPI</name>
<reference evidence="1" key="1">
    <citation type="submission" date="2020-08" db="EMBL/GenBank/DDBJ databases">
        <title>Multicomponent nature underlies the extraordinary mechanical properties of spider dragline silk.</title>
        <authorList>
            <person name="Kono N."/>
            <person name="Nakamura H."/>
            <person name="Mori M."/>
            <person name="Yoshida Y."/>
            <person name="Ohtoshi R."/>
            <person name="Malay A.D."/>
            <person name="Moran D.A.P."/>
            <person name="Tomita M."/>
            <person name="Numata K."/>
            <person name="Arakawa K."/>
        </authorList>
    </citation>
    <scope>NUCLEOTIDE SEQUENCE</scope>
</reference>
<gene>
    <name evidence="1" type="ORF">NPIL_529111</name>
</gene>
<protein>
    <submittedName>
        <fullName evidence="1">Uncharacterized protein</fullName>
    </submittedName>
</protein>
<dbReference type="AlphaFoldDB" id="A0A8X6MUR7"/>
<sequence length="27" mass="3152">TAVGNFYPQTYIWRIGIALHCTPRFLI</sequence>
<evidence type="ECO:0000313" key="1">
    <source>
        <dbReference type="EMBL" id="GFS78884.1"/>
    </source>
</evidence>
<accession>A0A8X6MUR7</accession>
<proteinExistence type="predicted"/>
<organism evidence="1 2">
    <name type="scientific">Nephila pilipes</name>
    <name type="common">Giant wood spider</name>
    <name type="synonym">Nephila maculata</name>
    <dbReference type="NCBI Taxonomy" id="299642"/>
    <lineage>
        <taxon>Eukaryota</taxon>
        <taxon>Metazoa</taxon>
        <taxon>Ecdysozoa</taxon>
        <taxon>Arthropoda</taxon>
        <taxon>Chelicerata</taxon>
        <taxon>Arachnida</taxon>
        <taxon>Araneae</taxon>
        <taxon>Araneomorphae</taxon>
        <taxon>Entelegynae</taxon>
        <taxon>Araneoidea</taxon>
        <taxon>Nephilidae</taxon>
        <taxon>Nephila</taxon>
    </lineage>
</organism>
<comment type="caution">
    <text evidence="1">The sequence shown here is derived from an EMBL/GenBank/DDBJ whole genome shotgun (WGS) entry which is preliminary data.</text>
</comment>
<dbReference type="Proteomes" id="UP000887013">
    <property type="component" value="Unassembled WGS sequence"/>
</dbReference>
<evidence type="ECO:0000313" key="2">
    <source>
        <dbReference type="Proteomes" id="UP000887013"/>
    </source>
</evidence>
<dbReference type="EMBL" id="BMAW01097273">
    <property type="protein sequence ID" value="GFS78884.1"/>
    <property type="molecule type" value="Genomic_DNA"/>
</dbReference>
<keyword evidence="2" id="KW-1185">Reference proteome</keyword>